<dbReference type="InterPro" id="IPR029062">
    <property type="entry name" value="Class_I_gatase-like"/>
</dbReference>
<comment type="similarity">
    <text evidence="1">Belongs to the peptidase S51 family.</text>
</comment>
<reference evidence="5" key="1">
    <citation type="journal article" date="2014" name="Int. J. Syst. Evol. Microbiol.">
        <title>Complete genome sequence of Corynebacterium casei LMG S-19264T (=DSM 44701T), isolated from a smear-ripened cheese.</title>
        <authorList>
            <consortium name="US DOE Joint Genome Institute (JGI-PGF)"/>
            <person name="Walter F."/>
            <person name="Albersmeier A."/>
            <person name="Kalinowski J."/>
            <person name="Ruckert C."/>
        </authorList>
    </citation>
    <scope>NUCLEOTIDE SEQUENCE</scope>
    <source>
        <strain evidence="5">NBRC 110023</strain>
    </source>
</reference>
<keyword evidence="6" id="KW-1185">Reference proteome</keyword>
<dbReference type="PANTHER" id="PTHR20842:SF0">
    <property type="entry name" value="ALPHA-ASPARTYL DIPEPTIDASE"/>
    <property type="match status" value="1"/>
</dbReference>
<evidence type="ECO:0000256" key="2">
    <source>
        <dbReference type="ARBA" id="ARBA00022670"/>
    </source>
</evidence>
<evidence type="ECO:0000256" key="3">
    <source>
        <dbReference type="ARBA" id="ARBA00022801"/>
    </source>
</evidence>
<evidence type="ECO:0000313" key="5">
    <source>
        <dbReference type="EMBL" id="GLR72143.1"/>
    </source>
</evidence>
<gene>
    <name evidence="5" type="primary">pepE</name>
    <name evidence="5" type="ORF">GCM10007852_30510</name>
</gene>
<keyword evidence="4" id="KW-0720">Serine protease</keyword>
<organism evidence="5 6">
    <name type="scientific">Agaribacter marinus</name>
    <dbReference type="NCBI Taxonomy" id="1431249"/>
    <lineage>
        <taxon>Bacteria</taxon>
        <taxon>Pseudomonadati</taxon>
        <taxon>Pseudomonadota</taxon>
        <taxon>Gammaproteobacteria</taxon>
        <taxon>Alteromonadales</taxon>
        <taxon>Alteromonadaceae</taxon>
        <taxon>Agaribacter</taxon>
    </lineage>
</organism>
<evidence type="ECO:0000256" key="1">
    <source>
        <dbReference type="ARBA" id="ARBA00006534"/>
    </source>
</evidence>
<evidence type="ECO:0000256" key="4">
    <source>
        <dbReference type="ARBA" id="ARBA00022825"/>
    </source>
</evidence>
<keyword evidence="3" id="KW-0378">Hydrolase</keyword>
<keyword evidence="2" id="KW-0645">Protease</keyword>
<dbReference type="GO" id="GO:0008236">
    <property type="term" value="F:serine-type peptidase activity"/>
    <property type="evidence" value="ECO:0007669"/>
    <property type="project" value="UniProtKB-KW"/>
</dbReference>
<proteinExistence type="inferred from homology"/>
<dbReference type="SUPFAM" id="SSF52317">
    <property type="entry name" value="Class I glutamine amidotransferase-like"/>
    <property type="match status" value="1"/>
</dbReference>
<accession>A0AA37T4V9</accession>
<dbReference type="EMBL" id="BSOT01000007">
    <property type="protein sequence ID" value="GLR72143.1"/>
    <property type="molecule type" value="Genomic_DNA"/>
</dbReference>
<name>A0AA37T4V9_9ALTE</name>
<dbReference type="Proteomes" id="UP001156601">
    <property type="component" value="Unassembled WGS sequence"/>
</dbReference>
<dbReference type="GO" id="GO:0006508">
    <property type="term" value="P:proteolysis"/>
    <property type="evidence" value="ECO:0007669"/>
    <property type="project" value="UniProtKB-KW"/>
</dbReference>
<dbReference type="CDD" id="cd03146">
    <property type="entry name" value="GAT1_Peptidase_E"/>
    <property type="match status" value="1"/>
</dbReference>
<dbReference type="PANTHER" id="PTHR20842">
    <property type="entry name" value="PROTEASE S51 ALPHA-ASPARTYL DIPEPTIDASE"/>
    <property type="match status" value="1"/>
</dbReference>
<comment type="caution">
    <text evidence="5">The sequence shown here is derived from an EMBL/GenBank/DDBJ whole genome shotgun (WGS) entry which is preliminary data.</text>
</comment>
<dbReference type="AlphaFoldDB" id="A0AA37T4V9"/>
<reference evidence="5" key="2">
    <citation type="submission" date="2023-01" db="EMBL/GenBank/DDBJ databases">
        <title>Draft genome sequence of Agaribacter marinus strain NBRC 110023.</title>
        <authorList>
            <person name="Sun Q."/>
            <person name="Mori K."/>
        </authorList>
    </citation>
    <scope>NUCLEOTIDE SEQUENCE</scope>
    <source>
        <strain evidence="5">NBRC 110023</strain>
    </source>
</reference>
<protein>
    <submittedName>
        <fullName evidence="5">Peptidase E</fullName>
    </submittedName>
</protein>
<dbReference type="Pfam" id="PF03575">
    <property type="entry name" value="Peptidase_S51"/>
    <property type="match status" value="1"/>
</dbReference>
<dbReference type="RefSeq" id="WP_284218508.1">
    <property type="nucleotide sequence ID" value="NZ_BSOT01000007.1"/>
</dbReference>
<sequence length="230" mass="25732">MQILMLSSSSYGEYAYLEYATTWISELLGTSKNVLFIPYAGVTIRWADYTQKVQLALPDLNITGIHEYEDPVDAIQNAKTIMVGGGNTFNLLANLYKYELLDPLRHCVERGTKYIGWSAGSNICGKTISTTNDMPIIEPPSFNALGFVNAQLNPHYTDFHPEGFHGETRDQRIQEFCVLHPSTPVLGIREGTALLRTNDSLRLLGNLNGELFLNDKKTPFSDSTDLSEYL</sequence>
<dbReference type="Gene3D" id="3.40.50.880">
    <property type="match status" value="1"/>
</dbReference>
<dbReference type="InterPro" id="IPR005320">
    <property type="entry name" value="Peptidase_S51"/>
</dbReference>
<dbReference type="NCBIfam" id="NF003642">
    <property type="entry name" value="PRK05282.1"/>
    <property type="match status" value="1"/>
</dbReference>
<evidence type="ECO:0000313" key="6">
    <source>
        <dbReference type="Proteomes" id="UP001156601"/>
    </source>
</evidence>